<protein>
    <submittedName>
        <fullName evidence="2">Uncharacterized protein</fullName>
    </submittedName>
</protein>
<sequence length="819" mass="87991">MLNAYARPRLAVAPPSTTTQDTRVTRSQSSETVPRVALIATDRRQRELFTPEQDTLLVEYLVRLPSEARDKGTIGIASFRDFVLDPRVANHSAKSWTDRYRRTAAVFDARCEEVLLARREQERVEAEAQQARAAEAEAEAEKPSEVPPDLLDDDNDDEDGLLSEPEVDLDAEPEVEPTSRPRPPVPILFPSPAFGSLGLYSLITRLLINPPRVLPSEEDKLIGLALAIERLAAVHGVSELEAYEVWVAAGLGGLRRTDAVLAERVRQREKEKERLDREAKEREKAPMPMQTQLPTPDASDDEALSPVASPTPVELGGEGVVPDVSMPDAVDGGRTALVLGKRKREEDGEEERDDEEADEDEEEPVHERKVYGLRASARAGPVEARARRAFAEKLAADRAERRRLGLPLTNPKPTKPSPSPEKTGTTSMSLMARVLERARTRGRDAGRLLRSNGGVFARSSALTSTSPRKDDGSRSSSQASSRCAPSSADLTDVVSSRSHHHSISSSSFRRDVSISVGPSGLWSKPNAISATSSSSSGSASAAQARPLTAGMDLRKALIRDFCQVPEPEPKRRGGRGSGHSSSSRKGLLDRAAGRQQRVYGATPAWMQPGWSTQVPMRDELRDRQVFVGTGTGYAGRWEGTALTSVIPSPPLAASASDVEVVGRAARAPAPALTTSMPTRHSPNWPVIPPVPGSASTSTKAKAHVVLPHSADVDDGVPACGERGDCDMDDVDADFGIDALQRVKAARGVAGSRVAVIGVRKAQLAPSSGRSPLSIGVVGTSPVEDVEAASDTTSDSSGAERPRSVVAMTMGARVRLDEIW</sequence>
<proteinExistence type="predicted"/>
<feature type="compositionally biased region" description="Low complexity" evidence="1">
    <location>
        <begin position="527"/>
        <end position="544"/>
    </location>
</feature>
<dbReference type="OrthoDB" id="3063896at2759"/>
<feature type="compositionally biased region" description="Acidic residues" evidence="1">
    <location>
        <begin position="347"/>
        <end position="364"/>
    </location>
</feature>
<feature type="region of interest" description="Disordered" evidence="1">
    <location>
        <begin position="396"/>
        <end position="428"/>
    </location>
</feature>
<accession>A0A8H6SJ56</accession>
<dbReference type="EMBL" id="JACAZE010000013">
    <property type="protein sequence ID" value="KAF7300396.1"/>
    <property type="molecule type" value="Genomic_DNA"/>
</dbReference>
<name>A0A8H6SJ56_MYCCL</name>
<feature type="compositionally biased region" description="Basic and acidic residues" evidence="1">
    <location>
        <begin position="265"/>
        <end position="285"/>
    </location>
</feature>
<feature type="compositionally biased region" description="Polar residues" evidence="1">
    <location>
        <begin position="15"/>
        <end position="30"/>
    </location>
</feature>
<feature type="region of interest" description="Disordered" evidence="1">
    <location>
        <begin position="458"/>
        <end position="545"/>
    </location>
</feature>
<evidence type="ECO:0000256" key="1">
    <source>
        <dbReference type="SAM" id="MobiDB-lite"/>
    </source>
</evidence>
<evidence type="ECO:0000313" key="2">
    <source>
        <dbReference type="EMBL" id="KAF7300396.1"/>
    </source>
</evidence>
<organism evidence="2 3">
    <name type="scientific">Mycena chlorophos</name>
    <name type="common">Agaric fungus</name>
    <name type="synonym">Agaricus chlorophos</name>
    <dbReference type="NCBI Taxonomy" id="658473"/>
    <lineage>
        <taxon>Eukaryota</taxon>
        <taxon>Fungi</taxon>
        <taxon>Dikarya</taxon>
        <taxon>Basidiomycota</taxon>
        <taxon>Agaricomycotina</taxon>
        <taxon>Agaricomycetes</taxon>
        <taxon>Agaricomycetidae</taxon>
        <taxon>Agaricales</taxon>
        <taxon>Marasmiineae</taxon>
        <taxon>Mycenaceae</taxon>
        <taxon>Mycena</taxon>
    </lineage>
</organism>
<dbReference type="Gene3D" id="1.10.10.60">
    <property type="entry name" value="Homeodomain-like"/>
    <property type="match status" value="1"/>
</dbReference>
<feature type="region of interest" description="Disordered" evidence="1">
    <location>
        <begin position="562"/>
        <end position="593"/>
    </location>
</feature>
<gene>
    <name evidence="2" type="ORF">HMN09_00923200</name>
</gene>
<reference evidence="2" key="1">
    <citation type="submission" date="2020-05" db="EMBL/GenBank/DDBJ databases">
        <title>Mycena genomes resolve the evolution of fungal bioluminescence.</title>
        <authorList>
            <person name="Tsai I.J."/>
        </authorList>
    </citation>
    <scope>NUCLEOTIDE SEQUENCE</scope>
    <source>
        <strain evidence="2">110903Hualien_Pintung</strain>
    </source>
</reference>
<keyword evidence="3" id="KW-1185">Reference proteome</keyword>
<dbReference type="AlphaFoldDB" id="A0A8H6SJ56"/>
<evidence type="ECO:0000313" key="3">
    <source>
        <dbReference type="Proteomes" id="UP000613580"/>
    </source>
</evidence>
<feature type="region of interest" description="Disordered" evidence="1">
    <location>
        <begin position="785"/>
        <end position="804"/>
    </location>
</feature>
<dbReference type="Proteomes" id="UP000613580">
    <property type="component" value="Unassembled WGS sequence"/>
</dbReference>
<feature type="compositionally biased region" description="Acidic residues" evidence="1">
    <location>
        <begin position="150"/>
        <end position="175"/>
    </location>
</feature>
<feature type="compositionally biased region" description="Low complexity" evidence="1">
    <location>
        <begin position="474"/>
        <end position="496"/>
    </location>
</feature>
<feature type="region of interest" description="Disordered" evidence="1">
    <location>
        <begin position="265"/>
        <end position="384"/>
    </location>
</feature>
<comment type="caution">
    <text evidence="2">The sequence shown here is derived from an EMBL/GenBank/DDBJ whole genome shotgun (WGS) entry which is preliminary data.</text>
</comment>
<feature type="region of interest" description="Disordered" evidence="1">
    <location>
        <begin position="1"/>
        <end position="30"/>
    </location>
</feature>
<feature type="region of interest" description="Disordered" evidence="1">
    <location>
        <begin position="126"/>
        <end position="186"/>
    </location>
</feature>